<proteinExistence type="predicted"/>
<evidence type="ECO:0000313" key="4">
    <source>
        <dbReference type="EMBL" id="GGJ42802.1"/>
    </source>
</evidence>
<dbReference type="Proteomes" id="UP000661507">
    <property type="component" value="Unassembled WGS sequence"/>
</dbReference>
<dbReference type="EMBL" id="BMKW01000024">
    <property type="protein sequence ID" value="GGJ42802.1"/>
    <property type="molecule type" value="Genomic_DNA"/>
</dbReference>
<dbReference type="InterPro" id="IPR043129">
    <property type="entry name" value="ATPase_NBD"/>
</dbReference>
<dbReference type="InterPro" id="IPR049517">
    <property type="entry name" value="ACX-like_C"/>
</dbReference>
<feature type="domain" description="Hydantoinase/oxoprolinase N-terminal" evidence="2">
    <location>
        <begin position="3"/>
        <end position="180"/>
    </location>
</feature>
<name>A0A917L3P0_9PROT</name>
<protein>
    <submittedName>
        <fullName evidence="4">Methylhydantoinase</fullName>
    </submittedName>
</protein>
<evidence type="ECO:0000259" key="2">
    <source>
        <dbReference type="Pfam" id="PF05378"/>
    </source>
</evidence>
<dbReference type="InterPro" id="IPR045079">
    <property type="entry name" value="Oxoprolinase-like"/>
</dbReference>
<dbReference type="Pfam" id="PF01968">
    <property type="entry name" value="Hydantoinase_A"/>
    <property type="match status" value="1"/>
</dbReference>
<accession>A0A917L3P0</accession>
<dbReference type="AlphaFoldDB" id="A0A917L3P0"/>
<reference evidence="4" key="1">
    <citation type="journal article" date="2014" name="Int. J. Syst. Evol. Microbiol.">
        <title>Complete genome sequence of Corynebacterium casei LMG S-19264T (=DSM 44701T), isolated from a smear-ripened cheese.</title>
        <authorList>
            <consortium name="US DOE Joint Genome Institute (JGI-PGF)"/>
            <person name="Walter F."/>
            <person name="Albersmeier A."/>
            <person name="Kalinowski J."/>
            <person name="Ruckert C."/>
        </authorList>
    </citation>
    <scope>NUCLEOTIDE SEQUENCE</scope>
    <source>
        <strain evidence="4">CGMCC 1.3617</strain>
    </source>
</reference>
<dbReference type="GO" id="GO:0006749">
    <property type="term" value="P:glutathione metabolic process"/>
    <property type="evidence" value="ECO:0007669"/>
    <property type="project" value="TreeGrafter"/>
</dbReference>
<gene>
    <name evidence="4" type="ORF">GCM10011320_58010</name>
</gene>
<dbReference type="GO" id="GO:0017168">
    <property type="term" value="F:5-oxoprolinase (ATP-hydrolyzing) activity"/>
    <property type="evidence" value="ECO:0007669"/>
    <property type="project" value="TreeGrafter"/>
</dbReference>
<evidence type="ECO:0000313" key="5">
    <source>
        <dbReference type="Proteomes" id="UP000661507"/>
    </source>
</evidence>
<dbReference type="Pfam" id="PF05378">
    <property type="entry name" value="Hydant_A_N"/>
    <property type="match status" value="1"/>
</dbReference>
<dbReference type="PANTHER" id="PTHR11365">
    <property type="entry name" value="5-OXOPROLINASE RELATED"/>
    <property type="match status" value="1"/>
</dbReference>
<feature type="domain" description="Hydantoinase A/oxoprolinase" evidence="1">
    <location>
        <begin position="202"/>
        <end position="487"/>
    </location>
</feature>
<dbReference type="InterPro" id="IPR002821">
    <property type="entry name" value="Hydantoinase_A"/>
</dbReference>
<feature type="domain" description="Acetophenone carboxylase-like C-terminal" evidence="3">
    <location>
        <begin position="508"/>
        <end position="668"/>
    </location>
</feature>
<evidence type="ECO:0000259" key="3">
    <source>
        <dbReference type="Pfam" id="PF19278"/>
    </source>
</evidence>
<sequence>MYRIGFDVGGTFTDFTVHDVRDGSLRYFKTPSTPADPSEAIEAGLRALFGEFGIAAEEVSFVGHGTTVATNMVIERRGVRTGLITTKGFRDVLEIGRQTRPSLYDYSVANPSPLVPRALRIEVAERIDAAGDELLPLDEEAVSSAARRLGEAGVKAVGICFLHAYLRDAHERRAAEIVRGILPEAYVSTSSEVLPEFREYERFSTTVINAYVGPRMERYLERFLARLNDLGATVPPYTIHSNGGLMSVETVRAFPVRTCLSGPAAGVVGAAEVARAAGFPDVVTYDVGGTSTDVSLIANGRPAFATSRLVADYPVRTPMVDVHVIGAGGGSIAWIDDAGALKVGPHSAGADPGPVAYGQGGKEPTLTDANIVLHRLDPVSLLGGRMTVQEAAAHQAIEEKIASPLGLTVEQAALGIIRIAVSNMSRAIRAVSTEKGHDLANFALFPFGGAGPLHASAVARECGIRRVLVPQEPGTMCARGILMSDISLDFVRSEVVQATEESWPGIMERFASMEAQGRDWLDASQVPTEHRTFARVIDARYKGQNHEVQVTLPDAGGFTLAEFRAAFTVAHRQEYGYDVPDRVIEVVNCRLKAVGAVERPATPPQGAAAAMPAPRASRSVHFDEGWRNTPIFDRVALGAGLRIPGPAIIDEMSSTTVVEPGQSVTMDAAGNLILEIAA</sequence>
<dbReference type="GO" id="GO:0005829">
    <property type="term" value="C:cytosol"/>
    <property type="evidence" value="ECO:0007669"/>
    <property type="project" value="TreeGrafter"/>
</dbReference>
<keyword evidence="5" id="KW-1185">Reference proteome</keyword>
<evidence type="ECO:0000259" key="1">
    <source>
        <dbReference type="Pfam" id="PF01968"/>
    </source>
</evidence>
<organism evidence="4 5">
    <name type="scientific">Neoroseomonas lacus</name>
    <dbReference type="NCBI Taxonomy" id="287609"/>
    <lineage>
        <taxon>Bacteria</taxon>
        <taxon>Pseudomonadati</taxon>
        <taxon>Pseudomonadota</taxon>
        <taxon>Alphaproteobacteria</taxon>
        <taxon>Acetobacterales</taxon>
        <taxon>Acetobacteraceae</taxon>
        <taxon>Neoroseomonas</taxon>
    </lineage>
</organism>
<dbReference type="PANTHER" id="PTHR11365:SF23">
    <property type="entry name" value="HYPOTHETICAL 5-OXOPROLINASE (EUROFUNG)-RELATED"/>
    <property type="match status" value="1"/>
</dbReference>
<dbReference type="RefSeq" id="WP_188973476.1">
    <property type="nucleotide sequence ID" value="NZ_BMKW01000024.1"/>
</dbReference>
<reference evidence="4" key="2">
    <citation type="submission" date="2020-09" db="EMBL/GenBank/DDBJ databases">
        <authorList>
            <person name="Sun Q."/>
            <person name="Zhou Y."/>
        </authorList>
    </citation>
    <scope>NUCLEOTIDE SEQUENCE</scope>
    <source>
        <strain evidence="4">CGMCC 1.3617</strain>
    </source>
</reference>
<dbReference type="SUPFAM" id="SSF53067">
    <property type="entry name" value="Actin-like ATPase domain"/>
    <property type="match status" value="1"/>
</dbReference>
<dbReference type="InterPro" id="IPR008040">
    <property type="entry name" value="Hydant_A_N"/>
</dbReference>
<comment type="caution">
    <text evidence="4">The sequence shown here is derived from an EMBL/GenBank/DDBJ whole genome shotgun (WGS) entry which is preliminary data.</text>
</comment>
<dbReference type="Pfam" id="PF19278">
    <property type="entry name" value="Hydant_A_C"/>
    <property type="match status" value="1"/>
</dbReference>